<name>A0ABW0HI83_9HYPH</name>
<accession>A0ABW0HI83</accession>
<reference evidence="3" key="1">
    <citation type="journal article" date="2019" name="Int. J. Syst. Evol. Microbiol.">
        <title>The Global Catalogue of Microorganisms (GCM) 10K type strain sequencing project: providing services to taxonomists for standard genome sequencing and annotation.</title>
        <authorList>
            <consortium name="The Broad Institute Genomics Platform"/>
            <consortium name="The Broad Institute Genome Sequencing Center for Infectious Disease"/>
            <person name="Wu L."/>
            <person name="Ma J."/>
        </authorList>
    </citation>
    <scope>NUCLEOTIDE SEQUENCE [LARGE SCALE GENOMIC DNA]</scope>
    <source>
        <strain evidence="3">CGMCC 1.16326</strain>
    </source>
</reference>
<dbReference type="PANTHER" id="PTHR36836:SF1">
    <property type="entry name" value="COLANIC ACID BIOSYNTHESIS PROTEIN WCAK"/>
    <property type="match status" value="1"/>
</dbReference>
<protein>
    <submittedName>
        <fullName evidence="2">Polysaccharide pyruvyl transferase family protein</fullName>
    </submittedName>
</protein>
<keyword evidence="3" id="KW-1185">Reference proteome</keyword>
<feature type="domain" description="Polysaccharide pyruvyl transferase" evidence="1">
    <location>
        <begin position="23"/>
        <end position="346"/>
    </location>
</feature>
<dbReference type="InterPro" id="IPR007345">
    <property type="entry name" value="Polysacch_pyruvyl_Trfase"/>
</dbReference>
<keyword evidence="2" id="KW-0808">Transferase</keyword>
<dbReference type="RefSeq" id="WP_377013829.1">
    <property type="nucleotide sequence ID" value="NZ_JBHSLV010000078.1"/>
</dbReference>
<dbReference type="Proteomes" id="UP001596104">
    <property type="component" value="Unassembled WGS sequence"/>
</dbReference>
<sequence length="420" mass="44816">MTQRSTGTGRLRVGIVGVTLTGNMGGQAMLETVRQQMQRLDPAPELRLFSIYPEADRASPLRGEMEIAPIPPLKFLAVDFSLAILANLVALVTGPRFVRKFAFGHLRRIAECDAIVDLSGIAFVEGRGLPLLAYNLACCIPSFAAGVPHFKLAQSLGPFRSGYWKAISHWALRRCAAVVARGAQSARQLAGIGIKAPDAPDCSFLLALSEADFAAARQLVPAAMRGAPFVIVSPSRVTRRACEAAGVDYLGALAAAADQLNQAGIFVAILPHSLNTDAGKNNDIAEAKALHERIANRERTIVIDPPADAKILRAIFSEASFAITSRYHATVAALACGVPPLTISWSFKYSELLGYFGGEDLIIPAGELSAERLCAEVAKLRDNAAPRREQVSAQRPAVLRQAALSFDAVMGHLAGAARCR</sequence>
<dbReference type="GO" id="GO:0016740">
    <property type="term" value="F:transferase activity"/>
    <property type="evidence" value="ECO:0007669"/>
    <property type="project" value="UniProtKB-KW"/>
</dbReference>
<comment type="caution">
    <text evidence="2">The sequence shown here is derived from an EMBL/GenBank/DDBJ whole genome shotgun (WGS) entry which is preliminary data.</text>
</comment>
<proteinExistence type="predicted"/>
<evidence type="ECO:0000259" key="1">
    <source>
        <dbReference type="Pfam" id="PF04230"/>
    </source>
</evidence>
<dbReference type="Pfam" id="PF04230">
    <property type="entry name" value="PS_pyruv_trans"/>
    <property type="match status" value="1"/>
</dbReference>
<organism evidence="2 3">
    <name type="scientific">Bosea vestrisii</name>
    <dbReference type="NCBI Taxonomy" id="151416"/>
    <lineage>
        <taxon>Bacteria</taxon>
        <taxon>Pseudomonadati</taxon>
        <taxon>Pseudomonadota</taxon>
        <taxon>Alphaproteobacteria</taxon>
        <taxon>Hyphomicrobiales</taxon>
        <taxon>Boseaceae</taxon>
        <taxon>Bosea</taxon>
    </lineage>
</organism>
<evidence type="ECO:0000313" key="2">
    <source>
        <dbReference type="EMBL" id="MFC5396982.1"/>
    </source>
</evidence>
<gene>
    <name evidence="2" type="ORF">ACFPPC_30475</name>
</gene>
<evidence type="ECO:0000313" key="3">
    <source>
        <dbReference type="Proteomes" id="UP001596104"/>
    </source>
</evidence>
<dbReference type="EMBL" id="JBHSLV010000078">
    <property type="protein sequence ID" value="MFC5396982.1"/>
    <property type="molecule type" value="Genomic_DNA"/>
</dbReference>
<dbReference type="PANTHER" id="PTHR36836">
    <property type="entry name" value="COLANIC ACID BIOSYNTHESIS PROTEIN WCAK"/>
    <property type="match status" value="1"/>
</dbReference>